<keyword evidence="3" id="KW-1185">Reference proteome</keyword>
<gene>
    <name evidence="2" type="ORF">H0H81_000579</name>
</gene>
<proteinExistence type="predicted"/>
<evidence type="ECO:0000256" key="1">
    <source>
        <dbReference type="SAM" id="SignalP"/>
    </source>
</evidence>
<feature type="signal peptide" evidence="1">
    <location>
        <begin position="1"/>
        <end position="20"/>
    </location>
</feature>
<dbReference type="EMBL" id="JABCKI010005768">
    <property type="protein sequence ID" value="KAG5638336.1"/>
    <property type="molecule type" value="Genomic_DNA"/>
</dbReference>
<accession>A0A9P7K4V7</accession>
<protein>
    <submittedName>
        <fullName evidence="2">Uncharacterized protein</fullName>
    </submittedName>
</protein>
<dbReference type="PROSITE" id="PS51257">
    <property type="entry name" value="PROKAR_LIPOPROTEIN"/>
    <property type="match status" value="1"/>
</dbReference>
<comment type="caution">
    <text evidence="2">The sequence shown here is derived from an EMBL/GenBank/DDBJ whole genome shotgun (WGS) entry which is preliminary data.</text>
</comment>
<dbReference type="OrthoDB" id="2996218at2759"/>
<feature type="chain" id="PRO_5040200521" evidence="1">
    <location>
        <begin position="21"/>
        <end position="75"/>
    </location>
</feature>
<reference evidence="2" key="1">
    <citation type="submission" date="2021-02" db="EMBL/GenBank/DDBJ databases">
        <authorList>
            <person name="Nieuwenhuis M."/>
            <person name="Van De Peppel L.J.J."/>
        </authorList>
    </citation>
    <scope>NUCLEOTIDE SEQUENCE</scope>
    <source>
        <strain evidence="2">D49</strain>
    </source>
</reference>
<dbReference type="AlphaFoldDB" id="A0A9P7K4V7"/>
<dbReference type="Proteomes" id="UP000717328">
    <property type="component" value="Unassembled WGS sequence"/>
</dbReference>
<evidence type="ECO:0000313" key="2">
    <source>
        <dbReference type="EMBL" id="KAG5638336.1"/>
    </source>
</evidence>
<organism evidence="2 3">
    <name type="scientific">Sphagnurus paluster</name>
    <dbReference type="NCBI Taxonomy" id="117069"/>
    <lineage>
        <taxon>Eukaryota</taxon>
        <taxon>Fungi</taxon>
        <taxon>Dikarya</taxon>
        <taxon>Basidiomycota</taxon>
        <taxon>Agaricomycotina</taxon>
        <taxon>Agaricomycetes</taxon>
        <taxon>Agaricomycetidae</taxon>
        <taxon>Agaricales</taxon>
        <taxon>Tricholomatineae</taxon>
        <taxon>Lyophyllaceae</taxon>
        <taxon>Sphagnurus</taxon>
    </lineage>
</organism>
<sequence>MRFSTIAAAATLMLAGFTAACRSDLDCGRGEICCFASRKDSQGKCYSRGCAPPNSIHASVTVKREFIDYSDEFLY</sequence>
<reference evidence="2" key="2">
    <citation type="submission" date="2021-10" db="EMBL/GenBank/DDBJ databases">
        <title>Phylogenomics reveals ancestral predisposition of the termite-cultivated fungus Termitomyces towards a domesticated lifestyle.</title>
        <authorList>
            <person name="Auxier B."/>
            <person name="Grum-Grzhimaylo A."/>
            <person name="Cardenas M.E."/>
            <person name="Lodge J.D."/>
            <person name="Laessoe T."/>
            <person name="Pedersen O."/>
            <person name="Smith M.E."/>
            <person name="Kuyper T.W."/>
            <person name="Franco-Molano E.A."/>
            <person name="Baroni T.J."/>
            <person name="Aanen D.K."/>
        </authorList>
    </citation>
    <scope>NUCLEOTIDE SEQUENCE</scope>
    <source>
        <strain evidence="2">D49</strain>
    </source>
</reference>
<keyword evidence="1" id="KW-0732">Signal</keyword>
<name>A0A9P7K4V7_9AGAR</name>
<evidence type="ECO:0000313" key="3">
    <source>
        <dbReference type="Proteomes" id="UP000717328"/>
    </source>
</evidence>